<dbReference type="Pfam" id="PF10000">
    <property type="entry name" value="ACT_3"/>
    <property type="match status" value="1"/>
</dbReference>
<comment type="caution">
    <text evidence="3">The sequence shown here is derived from an EMBL/GenBank/DDBJ whole genome shotgun (WGS) entry which is preliminary data.</text>
</comment>
<keyword evidence="4" id="KW-1185">Reference proteome</keyword>
<feature type="domain" description="DUF2241" evidence="1">
    <location>
        <begin position="2"/>
        <end position="69"/>
    </location>
</feature>
<evidence type="ECO:0000259" key="1">
    <source>
        <dbReference type="Pfam" id="PF10000"/>
    </source>
</evidence>
<accession>A0ABW3I0E8</accession>
<name>A0ABW3I0E8_9FLAO</name>
<evidence type="ECO:0000259" key="2">
    <source>
        <dbReference type="Pfam" id="PF13840"/>
    </source>
</evidence>
<dbReference type="InterPro" id="IPR018717">
    <property type="entry name" value="DUF2241"/>
</dbReference>
<protein>
    <submittedName>
        <fullName evidence="3">ACT domain-containing protein</fullName>
    </submittedName>
</protein>
<evidence type="ECO:0000313" key="4">
    <source>
        <dbReference type="Proteomes" id="UP001596997"/>
    </source>
</evidence>
<dbReference type="SUPFAM" id="SSF55021">
    <property type="entry name" value="ACT-like"/>
    <property type="match status" value="2"/>
</dbReference>
<dbReference type="Gene3D" id="3.30.2130.10">
    <property type="entry name" value="VC0802-like"/>
    <property type="match status" value="1"/>
</dbReference>
<dbReference type="RefSeq" id="WP_377713384.1">
    <property type="nucleotide sequence ID" value="NZ_JBHTJM010000003.1"/>
</dbReference>
<dbReference type="EMBL" id="JBHTJM010000003">
    <property type="protein sequence ID" value="MFD0963062.1"/>
    <property type="molecule type" value="Genomic_DNA"/>
</dbReference>
<proteinExistence type="predicted"/>
<feature type="domain" description="CASTOR ACT" evidence="2">
    <location>
        <begin position="70"/>
        <end position="126"/>
    </location>
</feature>
<dbReference type="Pfam" id="PF13840">
    <property type="entry name" value="ACT_7"/>
    <property type="match status" value="1"/>
</dbReference>
<dbReference type="PANTHER" id="PTHR39199:SF1">
    <property type="entry name" value="BLR5128 PROTEIN"/>
    <property type="match status" value="1"/>
</dbReference>
<dbReference type="Proteomes" id="UP001596997">
    <property type="component" value="Unassembled WGS sequence"/>
</dbReference>
<dbReference type="PANTHER" id="PTHR39199">
    <property type="entry name" value="BLR5128 PROTEIN"/>
    <property type="match status" value="1"/>
</dbReference>
<dbReference type="InterPro" id="IPR045865">
    <property type="entry name" value="ACT-like_dom_sf"/>
</dbReference>
<reference evidence="4" key="1">
    <citation type="journal article" date="2019" name="Int. J. Syst. Evol. Microbiol.">
        <title>The Global Catalogue of Microorganisms (GCM) 10K type strain sequencing project: providing services to taxonomists for standard genome sequencing and annotation.</title>
        <authorList>
            <consortium name="The Broad Institute Genomics Platform"/>
            <consortium name="The Broad Institute Genome Sequencing Center for Infectious Disease"/>
            <person name="Wu L."/>
            <person name="Ma J."/>
        </authorList>
    </citation>
    <scope>NUCLEOTIDE SEQUENCE [LARGE SCALE GENOMIC DNA]</scope>
    <source>
        <strain evidence="4">CCUG 62114</strain>
    </source>
</reference>
<dbReference type="InterPro" id="IPR027795">
    <property type="entry name" value="CASTOR_ACT_dom"/>
</dbReference>
<organism evidence="3 4">
    <name type="scientific">Pseudofulvibacter geojedonensis</name>
    <dbReference type="NCBI Taxonomy" id="1123758"/>
    <lineage>
        <taxon>Bacteria</taxon>
        <taxon>Pseudomonadati</taxon>
        <taxon>Bacteroidota</taxon>
        <taxon>Flavobacteriia</taxon>
        <taxon>Flavobacteriales</taxon>
        <taxon>Flavobacteriaceae</taxon>
        <taxon>Pseudofulvibacter</taxon>
    </lineage>
</organism>
<gene>
    <name evidence="3" type="ORF">ACFQ1O_03475</name>
</gene>
<sequence length="132" mass="14803">MSGETNLSKLIKHMTPKLNEGEYVFCTLTSLDRISRNDTICEFKEEEGVTVIIEKSKADKLKLSYEYIASWISLEIHSSLDAVGLTAAFSNALAKYDISCNVIAGYYHDHIFVHKNDAEKAVEVLKKLSNKA</sequence>
<evidence type="ECO:0000313" key="3">
    <source>
        <dbReference type="EMBL" id="MFD0963062.1"/>
    </source>
</evidence>